<dbReference type="HOGENOM" id="CLU_1184394_0_0_11"/>
<gene>
    <name evidence="3" type="ordered locus">Srot_2515</name>
</gene>
<evidence type="ECO:0000256" key="2">
    <source>
        <dbReference type="SAM" id="SignalP"/>
    </source>
</evidence>
<evidence type="ECO:0000313" key="3">
    <source>
        <dbReference type="EMBL" id="ADG98952.1"/>
    </source>
</evidence>
<feature type="region of interest" description="Disordered" evidence="1">
    <location>
        <begin position="147"/>
        <end position="195"/>
    </location>
</feature>
<dbReference type="OrthoDB" id="9855655at2"/>
<feature type="compositionally biased region" description="Acidic residues" evidence="1">
    <location>
        <begin position="65"/>
        <end position="79"/>
    </location>
</feature>
<feature type="region of interest" description="Disordered" evidence="1">
    <location>
        <begin position="212"/>
        <end position="238"/>
    </location>
</feature>
<feature type="chain" id="PRO_5003091653" evidence="2">
    <location>
        <begin position="26"/>
        <end position="238"/>
    </location>
</feature>
<dbReference type="KEGG" id="srt:Srot_2515"/>
<dbReference type="EMBL" id="CP001958">
    <property type="protein sequence ID" value="ADG98952.1"/>
    <property type="molecule type" value="Genomic_DNA"/>
</dbReference>
<proteinExistence type="predicted"/>
<evidence type="ECO:0000313" key="4">
    <source>
        <dbReference type="Proteomes" id="UP000002247"/>
    </source>
</evidence>
<name>D6ZBK0_SEGRD</name>
<sequence>MNTSKTSLLASLFSLGLIVSPAASAVAEPEAAYCPTLAAALPDIDRTYADLKKAADAEAAAEAAQAEDDQDSGDEDEDGGDKKEGSATAAKPNTDVDAAALLQKEVELADRLNSQLNDLAHQTQEDGLKRIAREATDTAASFATALHEKQNGDAPDTTPSGKAGGSIPEAAPAVDPGMLAGLAHPNQEGDAGEDWAANFNFSSNKLRNEMNALNHLCQAGDSPQPPGAANTGERRGGR</sequence>
<feature type="signal peptide" evidence="2">
    <location>
        <begin position="1"/>
        <end position="25"/>
    </location>
</feature>
<keyword evidence="2" id="KW-0732">Signal</keyword>
<keyword evidence="4" id="KW-1185">Reference proteome</keyword>
<dbReference type="AlphaFoldDB" id="D6ZBK0"/>
<protein>
    <submittedName>
        <fullName evidence="3">Uncharacterized protein</fullName>
    </submittedName>
</protein>
<dbReference type="STRING" id="640132.Srot_2515"/>
<reference evidence="3 4" key="1">
    <citation type="journal article" date="2010" name="Stand. Genomic Sci.">
        <title>Complete genome sequence of Segniliparus rotundus type strain (CDC 1076).</title>
        <authorList>
            <person name="Sikorski J."/>
            <person name="Lapidus A."/>
            <person name="Copeland A."/>
            <person name="Misra M."/>
            <person name="Glavina Del Rio T."/>
            <person name="Nolan M."/>
            <person name="Lucas S."/>
            <person name="Chen F."/>
            <person name="Tice H."/>
            <person name="Cheng J.F."/>
            <person name="Jando M."/>
            <person name="Schneider S."/>
            <person name="Bruce D."/>
            <person name="Goodwin L."/>
            <person name="Pitluck S."/>
            <person name="Liolios K."/>
            <person name="Mikhailova N."/>
            <person name="Pati A."/>
            <person name="Ivanova N."/>
            <person name="Mavromatis K."/>
            <person name="Chen A."/>
            <person name="Palaniappan K."/>
            <person name="Chertkov O."/>
            <person name="Land M."/>
            <person name="Hauser L."/>
            <person name="Chang Y.J."/>
            <person name="Jeffries C.D."/>
            <person name="Brettin T."/>
            <person name="Detter J.C."/>
            <person name="Han C."/>
            <person name="Rohde M."/>
            <person name="Goker M."/>
            <person name="Bristow J."/>
            <person name="Eisen J.A."/>
            <person name="Markowitz V."/>
            <person name="Hugenholtz P."/>
            <person name="Kyrpides N.C."/>
            <person name="Klenk H.P."/>
        </authorList>
    </citation>
    <scope>NUCLEOTIDE SEQUENCE [LARGE SCALE GENOMIC DNA]</scope>
    <source>
        <strain evidence="4">ATCC BAA-972 / CDC 1076 / CIP 108378 / DSM 44985 / JCM 13578</strain>
    </source>
</reference>
<dbReference type="Proteomes" id="UP000002247">
    <property type="component" value="Chromosome"/>
</dbReference>
<organism evidence="3 4">
    <name type="scientific">Segniliparus rotundus (strain ATCC BAA-972 / CDC 1076 / CIP 108378 / DSM 44985 / JCM 13578)</name>
    <dbReference type="NCBI Taxonomy" id="640132"/>
    <lineage>
        <taxon>Bacteria</taxon>
        <taxon>Bacillati</taxon>
        <taxon>Actinomycetota</taxon>
        <taxon>Actinomycetes</taxon>
        <taxon>Mycobacteriales</taxon>
        <taxon>Segniliparaceae</taxon>
        <taxon>Segniliparus</taxon>
    </lineage>
</organism>
<dbReference type="RefSeq" id="WP_013139401.1">
    <property type="nucleotide sequence ID" value="NC_014168.1"/>
</dbReference>
<feature type="region of interest" description="Disordered" evidence="1">
    <location>
        <begin position="55"/>
        <end position="95"/>
    </location>
</feature>
<evidence type="ECO:0000256" key="1">
    <source>
        <dbReference type="SAM" id="MobiDB-lite"/>
    </source>
</evidence>
<accession>D6ZBK0</accession>